<gene>
    <name evidence="3" type="ORF">M670_01604</name>
</gene>
<dbReference type="RefSeq" id="WP_035194683.1">
    <property type="nucleotide sequence ID" value="NZ_JJRY01000004.1"/>
</dbReference>
<reference evidence="3 4" key="1">
    <citation type="submission" date="2014-04" db="EMBL/GenBank/DDBJ databases">
        <title>Draft genome sequence of Bacillus azotoformans MEV2011, a (co-) denitrifying strain unable to grow in the presence of oxygen.</title>
        <authorList>
            <person name="Nielsen M."/>
            <person name="Schreiber L."/>
            <person name="Finster K."/>
            <person name="Schramm A."/>
        </authorList>
    </citation>
    <scope>NUCLEOTIDE SEQUENCE [LARGE SCALE GENOMIC DNA]</scope>
    <source>
        <strain evidence="3 4">MEV2011</strain>
    </source>
</reference>
<dbReference type="Gene3D" id="3.30.460.10">
    <property type="entry name" value="Beta Polymerase, domain 2"/>
    <property type="match status" value="1"/>
</dbReference>
<dbReference type="EMBL" id="JJRY01000004">
    <property type="protein sequence ID" value="KEF39213.1"/>
    <property type="molecule type" value="Genomic_DNA"/>
</dbReference>
<dbReference type="InterPro" id="IPR007685">
    <property type="entry name" value="RelA_SpoT"/>
</dbReference>
<proteinExistence type="predicted"/>
<comment type="pathway">
    <text evidence="1">Purine metabolism; ppGpp biosynthesis; ppGpp from GTP: step 1/2.</text>
</comment>
<name>A0A072NQP9_SCHAZ</name>
<feature type="domain" description="RelA/SpoT" evidence="2">
    <location>
        <begin position="65"/>
        <end position="207"/>
    </location>
</feature>
<dbReference type="UniPathway" id="UPA00908">
    <property type="reaction ID" value="UER00884"/>
</dbReference>
<evidence type="ECO:0000313" key="4">
    <source>
        <dbReference type="Proteomes" id="UP000027936"/>
    </source>
</evidence>
<dbReference type="OrthoDB" id="9801824at2"/>
<dbReference type="InterPro" id="IPR043519">
    <property type="entry name" value="NT_sf"/>
</dbReference>
<organism evidence="3 4">
    <name type="scientific">Schinkia azotoformans MEV2011</name>
    <dbReference type="NCBI Taxonomy" id="1348973"/>
    <lineage>
        <taxon>Bacteria</taxon>
        <taxon>Bacillati</taxon>
        <taxon>Bacillota</taxon>
        <taxon>Bacilli</taxon>
        <taxon>Bacillales</taxon>
        <taxon>Bacillaceae</taxon>
        <taxon>Calidifontibacillus/Schinkia group</taxon>
        <taxon>Schinkia</taxon>
    </lineage>
</organism>
<dbReference type="CDD" id="cd05399">
    <property type="entry name" value="NT_Rel-Spo_like"/>
    <property type="match status" value="1"/>
</dbReference>
<dbReference type="GO" id="GO:0015970">
    <property type="term" value="P:guanosine tetraphosphate biosynthetic process"/>
    <property type="evidence" value="ECO:0007669"/>
    <property type="project" value="UniProtKB-UniPathway"/>
</dbReference>
<dbReference type="Pfam" id="PF04607">
    <property type="entry name" value="RelA_SpoT"/>
    <property type="match status" value="1"/>
</dbReference>
<accession>A0A072NQP9</accession>
<sequence length="304" mass="35573">MNLDKSTFLNEYHFTEDYLNQNNIDWENLMLIYNDYLNLKPQLETQANYIADVFRKHKNVHTVKSRVKEPKHLVAKLIRKTSDRQGTYGKEFQFSVNNYRREITDLIGVRVIHIFKEDWESIHNFIKETWETIEIVANIRDGDNKEPYENLGLSIKSRESGYRSVHYLVNFTPTRQNVIAEIQVRTIFEEGYGEIDHQLRYPSNNIPNVLALNLLVLNRLAGSADELSSVVKLLNDSWNEMGHEYKAIIEKKDMELKKLKSRIEKLEIDESEKASLVSDISNILVQELSDDILSFSDKLKDFTG</sequence>
<evidence type="ECO:0000259" key="2">
    <source>
        <dbReference type="SMART" id="SM00954"/>
    </source>
</evidence>
<evidence type="ECO:0000256" key="1">
    <source>
        <dbReference type="ARBA" id="ARBA00004976"/>
    </source>
</evidence>
<dbReference type="PANTHER" id="PTHR41773">
    <property type="entry name" value="GTP PYROPHOSPHATASE-RELATED"/>
    <property type="match status" value="1"/>
</dbReference>
<dbReference type="PANTHER" id="PTHR41773:SF1">
    <property type="entry name" value="RELA_SPOT DOMAIN-CONTAINING PROTEIN"/>
    <property type="match status" value="1"/>
</dbReference>
<dbReference type="SMART" id="SM00954">
    <property type="entry name" value="RelA_SpoT"/>
    <property type="match status" value="1"/>
</dbReference>
<evidence type="ECO:0000313" key="3">
    <source>
        <dbReference type="EMBL" id="KEF39213.1"/>
    </source>
</evidence>
<dbReference type="Proteomes" id="UP000027936">
    <property type="component" value="Unassembled WGS sequence"/>
</dbReference>
<protein>
    <recommendedName>
        <fullName evidence="2">RelA/SpoT domain-containing protein</fullName>
    </recommendedName>
</protein>
<dbReference type="SUPFAM" id="SSF81301">
    <property type="entry name" value="Nucleotidyltransferase"/>
    <property type="match status" value="1"/>
</dbReference>
<dbReference type="PATRIC" id="fig|1348973.3.peg.1565"/>
<comment type="caution">
    <text evidence="3">The sequence shown here is derived from an EMBL/GenBank/DDBJ whole genome shotgun (WGS) entry which is preliminary data.</text>
</comment>
<dbReference type="AlphaFoldDB" id="A0A072NQP9"/>